<dbReference type="InterPro" id="IPR000182">
    <property type="entry name" value="GNAT_dom"/>
</dbReference>
<dbReference type="PANTHER" id="PTHR43420">
    <property type="entry name" value="ACETYLTRANSFERASE"/>
    <property type="match status" value="1"/>
</dbReference>
<dbReference type="PROSITE" id="PS51186">
    <property type="entry name" value="GNAT"/>
    <property type="match status" value="1"/>
</dbReference>
<protein>
    <recommendedName>
        <fullName evidence="3">N-acetyltransferase domain-containing protein</fullName>
    </recommendedName>
</protein>
<gene>
    <name evidence="4" type="ORF">PPROV_000635500</name>
</gene>
<reference evidence="4" key="1">
    <citation type="submission" date="2020-10" db="EMBL/GenBank/DDBJ databases">
        <title>Unveiling of a novel bifunctional photoreceptor, Dualchrome1, isolated from a cosmopolitan green alga.</title>
        <authorList>
            <person name="Suzuki S."/>
            <person name="Kawachi M."/>
        </authorList>
    </citation>
    <scope>NUCLEOTIDE SEQUENCE</scope>
    <source>
        <strain evidence="4">NIES 2893</strain>
    </source>
</reference>
<evidence type="ECO:0000259" key="3">
    <source>
        <dbReference type="PROSITE" id="PS51186"/>
    </source>
</evidence>
<sequence length="197" mass="21464">MMTSLTCRARAKHHTNRGCAKSRLRRRALTTPSATKHVTCRFLDLSSDEDCTMVGALLNEYASDAMGGATPLAPDVVRTVGAKLNEVPGAMSVAAFDENCVPVGLCNSLMGFSTFKALPLCNIHDVYVKPSHRGCGIAPQMLKLIEEEARARGCCKLTLEVLSNNESAKTSYEKYGFQAYELDPDAGQALFWEKALR</sequence>
<proteinExistence type="predicted"/>
<dbReference type="Pfam" id="PF00583">
    <property type="entry name" value="Acetyltransf_1"/>
    <property type="match status" value="1"/>
</dbReference>
<evidence type="ECO:0000256" key="1">
    <source>
        <dbReference type="ARBA" id="ARBA00022679"/>
    </source>
</evidence>
<evidence type="ECO:0000313" key="4">
    <source>
        <dbReference type="EMBL" id="GHP07613.1"/>
    </source>
</evidence>
<dbReference type="AlphaFoldDB" id="A0A830HLS9"/>
<dbReference type="InterPro" id="IPR016181">
    <property type="entry name" value="Acyl_CoA_acyltransferase"/>
</dbReference>
<dbReference type="CDD" id="cd04301">
    <property type="entry name" value="NAT_SF"/>
    <property type="match status" value="1"/>
</dbReference>
<keyword evidence="1" id="KW-0808">Transferase</keyword>
<dbReference type="Proteomes" id="UP000660262">
    <property type="component" value="Unassembled WGS sequence"/>
</dbReference>
<name>A0A830HLS9_9CHLO</name>
<keyword evidence="5" id="KW-1185">Reference proteome</keyword>
<keyword evidence="2" id="KW-0012">Acyltransferase</keyword>
<dbReference type="SUPFAM" id="SSF55729">
    <property type="entry name" value="Acyl-CoA N-acyltransferases (Nat)"/>
    <property type="match status" value="1"/>
</dbReference>
<dbReference type="OrthoDB" id="7305308at2759"/>
<evidence type="ECO:0000313" key="5">
    <source>
        <dbReference type="Proteomes" id="UP000660262"/>
    </source>
</evidence>
<evidence type="ECO:0000256" key="2">
    <source>
        <dbReference type="ARBA" id="ARBA00023315"/>
    </source>
</evidence>
<feature type="domain" description="N-acetyltransferase" evidence="3">
    <location>
        <begin position="29"/>
        <end position="197"/>
    </location>
</feature>
<dbReference type="PANTHER" id="PTHR43420:SF12">
    <property type="entry name" value="N-ACETYLTRANSFERASE DOMAIN-CONTAINING PROTEIN"/>
    <property type="match status" value="1"/>
</dbReference>
<dbReference type="GO" id="GO:0016747">
    <property type="term" value="F:acyltransferase activity, transferring groups other than amino-acyl groups"/>
    <property type="evidence" value="ECO:0007669"/>
    <property type="project" value="InterPro"/>
</dbReference>
<dbReference type="EMBL" id="BNJQ01000017">
    <property type="protein sequence ID" value="GHP07613.1"/>
    <property type="molecule type" value="Genomic_DNA"/>
</dbReference>
<comment type="caution">
    <text evidence="4">The sequence shown here is derived from an EMBL/GenBank/DDBJ whole genome shotgun (WGS) entry which is preliminary data.</text>
</comment>
<dbReference type="Gene3D" id="3.40.630.30">
    <property type="match status" value="1"/>
</dbReference>
<accession>A0A830HLS9</accession>
<dbReference type="InterPro" id="IPR050680">
    <property type="entry name" value="YpeA/RimI_acetyltransf"/>
</dbReference>
<organism evidence="4 5">
    <name type="scientific">Pycnococcus provasolii</name>
    <dbReference type="NCBI Taxonomy" id="41880"/>
    <lineage>
        <taxon>Eukaryota</taxon>
        <taxon>Viridiplantae</taxon>
        <taxon>Chlorophyta</taxon>
        <taxon>Pseudoscourfieldiophyceae</taxon>
        <taxon>Pseudoscourfieldiales</taxon>
        <taxon>Pycnococcaceae</taxon>
        <taxon>Pycnococcus</taxon>
    </lineage>
</organism>